<evidence type="ECO:0000256" key="1">
    <source>
        <dbReference type="ARBA" id="ARBA00004141"/>
    </source>
</evidence>
<feature type="transmembrane region" description="Helical" evidence="7">
    <location>
        <begin position="154"/>
        <end position="175"/>
    </location>
</feature>
<evidence type="ECO:0000256" key="5">
    <source>
        <dbReference type="ARBA" id="ARBA00023136"/>
    </source>
</evidence>
<comment type="similarity">
    <text evidence="2 6">Belongs to the sodium:solute symporter (SSF) (TC 2.A.21) family.</text>
</comment>
<organism evidence="8 9">
    <name type="scientific">Magallana gigas</name>
    <name type="common">Pacific oyster</name>
    <name type="synonym">Crassostrea gigas</name>
    <dbReference type="NCBI Taxonomy" id="29159"/>
    <lineage>
        <taxon>Eukaryota</taxon>
        <taxon>Metazoa</taxon>
        <taxon>Spiralia</taxon>
        <taxon>Lophotrochozoa</taxon>
        <taxon>Mollusca</taxon>
        <taxon>Bivalvia</taxon>
        <taxon>Autobranchia</taxon>
        <taxon>Pteriomorphia</taxon>
        <taxon>Ostreida</taxon>
        <taxon>Ostreoidea</taxon>
        <taxon>Ostreidae</taxon>
        <taxon>Magallana</taxon>
    </lineage>
</organism>
<dbReference type="Proteomes" id="UP000005408">
    <property type="component" value="Unassembled WGS sequence"/>
</dbReference>
<name>A0A8W8KQ21_MAGGI</name>
<keyword evidence="3 7" id="KW-0812">Transmembrane</keyword>
<accession>A0A8W8KQ21</accession>
<keyword evidence="9" id="KW-1185">Reference proteome</keyword>
<keyword evidence="4 7" id="KW-1133">Transmembrane helix</keyword>
<feature type="transmembrane region" description="Helical" evidence="7">
    <location>
        <begin position="283"/>
        <end position="302"/>
    </location>
</feature>
<comment type="subcellular location">
    <subcellularLocation>
        <location evidence="1">Membrane</location>
        <topology evidence="1">Multi-pass membrane protein</topology>
    </subcellularLocation>
</comment>
<evidence type="ECO:0000256" key="4">
    <source>
        <dbReference type="ARBA" id="ARBA00022989"/>
    </source>
</evidence>
<dbReference type="PANTHER" id="PTHR11819:SF195">
    <property type="entry name" value="SODIUM_GLUCOSE COTRANSPORTER 4"/>
    <property type="match status" value="1"/>
</dbReference>
<evidence type="ECO:0000256" key="7">
    <source>
        <dbReference type="SAM" id="Phobius"/>
    </source>
</evidence>
<feature type="transmembrane region" description="Helical" evidence="7">
    <location>
        <begin position="50"/>
        <end position="69"/>
    </location>
</feature>
<sequence>LPPAGVRGLLMAVMLSANMSSLTSIFNSASTIFTMDLWRRMRPTAREKELLVVGRIFIVALCVVSILWIPLLRSSQGGQLFAYINAVQSYLGTPIGALFLLAITWKRMPEQGAFWGMVIGHICGVIRLVLDLAYPAPECGHEDTRPSILVNLHYTYFGALVIVITSLAIVIISLLTKPPTEEMIGNLVWQNRITGNSETEEFKDEIVISVVNKKITSETDKGNASNVDISENSNPSADRMSMWRRWVKEICGVSSKNDQKEDFVFDDRATKAFMKEDPKWSNVLTGIFLVGMVITGFLYGTFH</sequence>
<dbReference type="GO" id="GO:0005886">
    <property type="term" value="C:plasma membrane"/>
    <property type="evidence" value="ECO:0007669"/>
    <property type="project" value="TreeGrafter"/>
</dbReference>
<evidence type="ECO:0000313" key="8">
    <source>
        <dbReference type="EnsemblMetazoa" id="G24566.1:cds"/>
    </source>
</evidence>
<evidence type="ECO:0000313" key="9">
    <source>
        <dbReference type="Proteomes" id="UP000005408"/>
    </source>
</evidence>
<evidence type="ECO:0008006" key="10">
    <source>
        <dbReference type="Google" id="ProtNLM"/>
    </source>
</evidence>
<feature type="transmembrane region" description="Helical" evidence="7">
    <location>
        <begin position="6"/>
        <end position="29"/>
    </location>
</feature>
<dbReference type="AlphaFoldDB" id="A0A8W8KQ21"/>
<dbReference type="PROSITE" id="PS50283">
    <property type="entry name" value="NA_SOLUT_SYMP_3"/>
    <property type="match status" value="1"/>
</dbReference>
<dbReference type="Pfam" id="PF00474">
    <property type="entry name" value="SSF"/>
    <property type="match status" value="1"/>
</dbReference>
<dbReference type="InterPro" id="IPR001734">
    <property type="entry name" value="Na/solute_symporter"/>
</dbReference>
<feature type="transmembrane region" description="Helical" evidence="7">
    <location>
        <begin position="113"/>
        <end position="134"/>
    </location>
</feature>
<dbReference type="InterPro" id="IPR038377">
    <property type="entry name" value="Na/Glc_symporter_sf"/>
</dbReference>
<dbReference type="PANTHER" id="PTHR11819">
    <property type="entry name" value="SOLUTE CARRIER FAMILY 5"/>
    <property type="match status" value="1"/>
</dbReference>
<keyword evidence="5 7" id="KW-0472">Membrane</keyword>
<evidence type="ECO:0000256" key="6">
    <source>
        <dbReference type="RuleBase" id="RU362091"/>
    </source>
</evidence>
<proteinExistence type="inferred from homology"/>
<dbReference type="InterPro" id="IPR018212">
    <property type="entry name" value="Na/solute_symporter_CS"/>
</dbReference>
<evidence type="ECO:0000256" key="2">
    <source>
        <dbReference type="ARBA" id="ARBA00006434"/>
    </source>
</evidence>
<dbReference type="PROSITE" id="PS00457">
    <property type="entry name" value="NA_SOLUT_SYMP_2"/>
    <property type="match status" value="1"/>
</dbReference>
<dbReference type="Gene3D" id="1.20.1730.10">
    <property type="entry name" value="Sodium/glucose cotransporter"/>
    <property type="match status" value="1"/>
</dbReference>
<protein>
    <recommendedName>
        <fullName evidence="10">Sodium/glucose cotransporter 4</fullName>
    </recommendedName>
</protein>
<feature type="transmembrane region" description="Helical" evidence="7">
    <location>
        <begin position="81"/>
        <end position="101"/>
    </location>
</feature>
<dbReference type="GO" id="GO:0005412">
    <property type="term" value="F:D-glucose:sodium symporter activity"/>
    <property type="evidence" value="ECO:0007669"/>
    <property type="project" value="TreeGrafter"/>
</dbReference>
<evidence type="ECO:0000256" key="3">
    <source>
        <dbReference type="ARBA" id="ARBA00022692"/>
    </source>
</evidence>
<dbReference type="EnsemblMetazoa" id="G24566.1">
    <property type="protein sequence ID" value="G24566.1:cds"/>
    <property type="gene ID" value="G24566"/>
</dbReference>
<reference evidence="8" key="1">
    <citation type="submission" date="2022-08" db="UniProtKB">
        <authorList>
            <consortium name="EnsemblMetazoa"/>
        </authorList>
    </citation>
    <scope>IDENTIFICATION</scope>
    <source>
        <strain evidence="8">05x7-T-G4-1.051#20</strain>
    </source>
</reference>